<evidence type="ECO:0000259" key="8">
    <source>
        <dbReference type="Pfam" id="PF00892"/>
    </source>
</evidence>
<evidence type="ECO:0000313" key="9">
    <source>
        <dbReference type="EMBL" id="GIF07285.1"/>
    </source>
</evidence>
<dbReference type="PANTHER" id="PTHR32322">
    <property type="entry name" value="INNER MEMBRANE TRANSPORTER"/>
    <property type="match status" value="1"/>
</dbReference>
<reference evidence="9" key="1">
    <citation type="submission" date="2021-01" db="EMBL/GenBank/DDBJ databases">
        <title>Whole genome shotgun sequence of Actinoplanes siamensis NBRC 109076.</title>
        <authorList>
            <person name="Komaki H."/>
            <person name="Tamura T."/>
        </authorList>
    </citation>
    <scope>NUCLEOTIDE SEQUENCE</scope>
    <source>
        <strain evidence="9">NBRC 109076</strain>
    </source>
</reference>
<keyword evidence="3 7" id="KW-0812">Transmembrane</keyword>
<keyword evidence="10" id="KW-1185">Reference proteome</keyword>
<dbReference type="AlphaFoldDB" id="A0A919TMQ6"/>
<dbReference type="InterPro" id="IPR037185">
    <property type="entry name" value="EmrE-like"/>
</dbReference>
<dbReference type="GO" id="GO:0016020">
    <property type="term" value="C:membrane"/>
    <property type="evidence" value="ECO:0007669"/>
    <property type="project" value="UniProtKB-SubCell"/>
</dbReference>
<dbReference type="Proteomes" id="UP000629619">
    <property type="component" value="Unassembled WGS sequence"/>
</dbReference>
<feature type="transmembrane region" description="Helical" evidence="7">
    <location>
        <begin position="93"/>
        <end position="113"/>
    </location>
</feature>
<dbReference type="PANTHER" id="PTHR32322:SF2">
    <property type="entry name" value="EAMA DOMAIN-CONTAINING PROTEIN"/>
    <property type="match status" value="1"/>
</dbReference>
<dbReference type="InterPro" id="IPR050638">
    <property type="entry name" value="AA-Vitamin_Transporters"/>
</dbReference>
<protein>
    <submittedName>
        <fullName evidence="9">Membrane protein</fullName>
    </submittedName>
</protein>
<feature type="transmembrane region" description="Helical" evidence="7">
    <location>
        <begin position="146"/>
        <end position="168"/>
    </location>
</feature>
<dbReference type="RefSeq" id="WP_203682687.1">
    <property type="nucleotide sequence ID" value="NZ_BOMW01000046.1"/>
</dbReference>
<feature type="transmembrane region" description="Helical" evidence="7">
    <location>
        <begin position="37"/>
        <end position="55"/>
    </location>
</feature>
<feature type="transmembrane region" description="Helical" evidence="7">
    <location>
        <begin position="180"/>
        <end position="197"/>
    </location>
</feature>
<comment type="similarity">
    <text evidence="2">Belongs to the EamA transporter family.</text>
</comment>
<evidence type="ECO:0000313" key="10">
    <source>
        <dbReference type="Proteomes" id="UP000629619"/>
    </source>
</evidence>
<evidence type="ECO:0000256" key="5">
    <source>
        <dbReference type="ARBA" id="ARBA00023136"/>
    </source>
</evidence>
<feature type="transmembrane region" description="Helical" evidence="7">
    <location>
        <begin position="120"/>
        <end position="140"/>
    </location>
</feature>
<evidence type="ECO:0000256" key="3">
    <source>
        <dbReference type="ARBA" id="ARBA00022692"/>
    </source>
</evidence>
<keyword evidence="4 7" id="KW-1133">Transmembrane helix</keyword>
<feature type="domain" description="EamA" evidence="8">
    <location>
        <begin position="6"/>
        <end position="136"/>
    </location>
</feature>
<dbReference type="InterPro" id="IPR000620">
    <property type="entry name" value="EamA_dom"/>
</dbReference>
<name>A0A919TMQ6_9ACTN</name>
<feature type="transmembrane region" description="Helical" evidence="7">
    <location>
        <begin position="240"/>
        <end position="259"/>
    </location>
</feature>
<feature type="region of interest" description="Disordered" evidence="6">
    <location>
        <begin position="286"/>
        <end position="313"/>
    </location>
</feature>
<evidence type="ECO:0000256" key="7">
    <source>
        <dbReference type="SAM" id="Phobius"/>
    </source>
</evidence>
<evidence type="ECO:0000256" key="1">
    <source>
        <dbReference type="ARBA" id="ARBA00004141"/>
    </source>
</evidence>
<organism evidence="9 10">
    <name type="scientific">Actinoplanes siamensis</name>
    <dbReference type="NCBI Taxonomy" id="1223317"/>
    <lineage>
        <taxon>Bacteria</taxon>
        <taxon>Bacillati</taxon>
        <taxon>Actinomycetota</taxon>
        <taxon>Actinomycetes</taxon>
        <taxon>Micromonosporales</taxon>
        <taxon>Micromonosporaceae</taxon>
        <taxon>Actinoplanes</taxon>
    </lineage>
</organism>
<evidence type="ECO:0000256" key="4">
    <source>
        <dbReference type="ARBA" id="ARBA00022989"/>
    </source>
</evidence>
<feature type="domain" description="EamA" evidence="8">
    <location>
        <begin position="145"/>
        <end position="279"/>
    </location>
</feature>
<feature type="transmembrane region" description="Helical" evidence="7">
    <location>
        <begin position="209"/>
        <end position="228"/>
    </location>
</feature>
<gene>
    <name evidence="9" type="ORF">Asi03nite_48230</name>
</gene>
<comment type="caution">
    <text evidence="9">The sequence shown here is derived from an EMBL/GenBank/DDBJ whole genome shotgun (WGS) entry which is preliminary data.</text>
</comment>
<feature type="transmembrane region" description="Helical" evidence="7">
    <location>
        <begin position="265"/>
        <end position="283"/>
    </location>
</feature>
<dbReference type="SUPFAM" id="SSF103481">
    <property type="entry name" value="Multidrug resistance efflux transporter EmrE"/>
    <property type="match status" value="2"/>
</dbReference>
<dbReference type="Pfam" id="PF00892">
    <property type="entry name" value="EamA"/>
    <property type="match status" value="2"/>
</dbReference>
<keyword evidence="5 7" id="KW-0472">Membrane</keyword>
<feature type="transmembrane region" description="Helical" evidence="7">
    <location>
        <begin position="67"/>
        <end position="87"/>
    </location>
</feature>
<comment type="subcellular location">
    <subcellularLocation>
        <location evidence="1">Membrane</location>
        <topology evidence="1">Multi-pass membrane protein</topology>
    </subcellularLocation>
</comment>
<dbReference type="EMBL" id="BOMW01000046">
    <property type="protein sequence ID" value="GIF07285.1"/>
    <property type="molecule type" value="Genomic_DNA"/>
</dbReference>
<accession>A0A919TMQ6</accession>
<sequence length="313" mass="31476">MKASPILAGAAGMVFVGGSVAVSGHLADAPNLTVQALRYAVACLLLLAWAARTGVRPHLPRGTEWLWLLGVTVAGLLVFNIALVHGAAHAEPAVLGVAVACVPMLLAAGGPVLDGHPPAARVLLAAAVVTLGAILVEGLGRADRAGLLWAVVTFLCEALFTLLAVPVLGRHGPLGVSVHATWLAALLFGVLGVFAEGPSAVSRLRLDDVLAGVYLAVAVTAVAFLLWYTCVARLGPGRAGLLTGVAPVSAAVTGVLLGGPVPSPLVWLGVGTVAAGLALGLVPRPPAAPPPWRDTPGRQPQAPSRRPGARPAA</sequence>
<proteinExistence type="inferred from homology"/>
<feature type="compositionally biased region" description="Low complexity" evidence="6">
    <location>
        <begin position="297"/>
        <end position="313"/>
    </location>
</feature>
<evidence type="ECO:0000256" key="2">
    <source>
        <dbReference type="ARBA" id="ARBA00007362"/>
    </source>
</evidence>
<evidence type="ECO:0000256" key="6">
    <source>
        <dbReference type="SAM" id="MobiDB-lite"/>
    </source>
</evidence>